<dbReference type="EMBL" id="OA882809">
    <property type="protein sequence ID" value="CAD7277015.1"/>
    <property type="molecule type" value="Genomic_DNA"/>
</dbReference>
<dbReference type="EMBL" id="CAJPEX010000772">
    <property type="protein sequence ID" value="CAG0917167.1"/>
    <property type="molecule type" value="Genomic_DNA"/>
</dbReference>
<reference evidence="9" key="1">
    <citation type="submission" date="2020-11" db="EMBL/GenBank/DDBJ databases">
        <authorList>
            <person name="Tran Van P."/>
        </authorList>
    </citation>
    <scope>NUCLEOTIDE SEQUENCE</scope>
</reference>
<gene>
    <name evidence="9" type="ORF">NMOB1V02_LOCUS4757</name>
</gene>
<dbReference type="InterPro" id="IPR036237">
    <property type="entry name" value="Xyl_isomerase-like_sf"/>
</dbReference>
<keyword evidence="3 8" id="KW-0859">Xylose metabolism</keyword>
<dbReference type="GO" id="GO:0009045">
    <property type="term" value="F:xylose isomerase activity"/>
    <property type="evidence" value="ECO:0007669"/>
    <property type="project" value="UniProtKB-EC"/>
</dbReference>
<dbReference type="EC" id="5.3.1.5" evidence="2 8"/>
<sequence length="407" mass="46087">MIRVCLCVCADIPKIEYKPEANLEDALCFRHYDASKIVLGKSMEEWLRFSVVYWHTFRGVGSDPFGPGTISRPWDDGTESLDNAKRRLNVAFQFFQKLGKTLKYYAFHDRDIAPEGKTLEETNANLDTVTDLALELQGKTGVKLLWATLKYYAFHDRDIAPEGKTLEETNANLDTVTDLALELQGKTGVKYMNGAATSPDVHVFAQAGAQVKKGLEIAKKLGAENFVFWGGREGYFSLLNTDLKKELDHYAAFLQMAVEYKKKIGFSGQLLIEPKPKEPTKHQYDYDALTVIAFLHTYGLEKDFKLNIEPNHTTLAGHGYEHDIVLSSKCVFSPLLHKHTVFNFLKTKQTFVFQERYSSFNQSLGEKIATGKCTLEECEAFIQENGVPTNTASGRQEKWENLLNCYL</sequence>
<dbReference type="AlphaFoldDB" id="A0A7R9BKI5"/>
<proteinExistence type="inferred from homology"/>
<keyword evidence="6 8" id="KW-0119">Carbohydrate metabolism</keyword>
<keyword evidence="5 8" id="KW-0413">Isomerase</keyword>
<dbReference type="PRINTS" id="PR00688">
    <property type="entry name" value="XYLOSISMRASE"/>
</dbReference>
<evidence type="ECO:0000256" key="1">
    <source>
        <dbReference type="ARBA" id="ARBA00005765"/>
    </source>
</evidence>
<evidence type="ECO:0000313" key="9">
    <source>
        <dbReference type="EMBL" id="CAD7277015.1"/>
    </source>
</evidence>
<evidence type="ECO:0000256" key="6">
    <source>
        <dbReference type="ARBA" id="ARBA00023277"/>
    </source>
</evidence>
<evidence type="ECO:0000256" key="3">
    <source>
        <dbReference type="ARBA" id="ARBA00022629"/>
    </source>
</evidence>
<dbReference type="GO" id="GO:0046872">
    <property type="term" value="F:metal ion binding"/>
    <property type="evidence" value="ECO:0007669"/>
    <property type="project" value="UniProtKB-KW"/>
</dbReference>
<evidence type="ECO:0000256" key="5">
    <source>
        <dbReference type="ARBA" id="ARBA00023235"/>
    </source>
</evidence>
<evidence type="ECO:0000256" key="4">
    <source>
        <dbReference type="ARBA" id="ARBA00022723"/>
    </source>
</evidence>
<dbReference type="InterPro" id="IPR001998">
    <property type="entry name" value="Xylose_isomerase"/>
</dbReference>
<dbReference type="PANTHER" id="PTHR48408">
    <property type="match status" value="1"/>
</dbReference>
<protein>
    <recommendedName>
        <fullName evidence="2 8">Xylose isomerase</fullName>
        <ecNumber evidence="2 8">5.3.1.5</ecNumber>
    </recommendedName>
</protein>
<keyword evidence="4 8" id="KW-0479">Metal-binding</keyword>
<evidence type="ECO:0000313" key="10">
    <source>
        <dbReference type="Proteomes" id="UP000678499"/>
    </source>
</evidence>
<evidence type="ECO:0000256" key="7">
    <source>
        <dbReference type="ARBA" id="ARBA00033659"/>
    </source>
</evidence>
<dbReference type="Gene3D" id="3.20.20.150">
    <property type="entry name" value="Divalent-metal-dependent TIM barrel enzymes"/>
    <property type="match status" value="3"/>
</dbReference>
<evidence type="ECO:0000256" key="2">
    <source>
        <dbReference type="ARBA" id="ARBA00011958"/>
    </source>
</evidence>
<keyword evidence="10" id="KW-1185">Reference proteome</keyword>
<accession>A0A7R9BKI5</accession>
<name>A0A7R9BKI5_9CRUS</name>
<organism evidence="9">
    <name type="scientific">Notodromas monacha</name>
    <dbReference type="NCBI Taxonomy" id="399045"/>
    <lineage>
        <taxon>Eukaryota</taxon>
        <taxon>Metazoa</taxon>
        <taxon>Ecdysozoa</taxon>
        <taxon>Arthropoda</taxon>
        <taxon>Crustacea</taxon>
        <taxon>Oligostraca</taxon>
        <taxon>Ostracoda</taxon>
        <taxon>Podocopa</taxon>
        <taxon>Podocopida</taxon>
        <taxon>Cypridocopina</taxon>
        <taxon>Cypridoidea</taxon>
        <taxon>Cyprididae</taxon>
        <taxon>Notodromas</taxon>
    </lineage>
</organism>
<comment type="similarity">
    <text evidence="1 8">Belongs to the xylose isomerase family.</text>
</comment>
<dbReference type="PANTHER" id="PTHR48408:SF1">
    <property type="entry name" value="XYLOSE ISOMERASE"/>
    <property type="match status" value="1"/>
</dbReference>
<evidence type="ECO:0000256" key="8">
    <source>
        <dbReference type="RuleBase" id="RU000609"/>
    </source>
</evidence>
<dbReference type="Proteomes" id="UP000678499">
    <property type="component" value="Unassembled WGS sequence"/>
</dbReference>
<dbReference type="GO" id="GO:0042732">
    <property type="term" value="P:D-xylose metabolic process"/>
    <property type="evidence" value="ECO:0007669"/>
    <property type="project" value="UniProtKB-KW"/>
</dbReference>
<dbReference type="SUPFAM" id="SSF51658">
    <property type="entry name" value="Xylose isomerase-like"/>
    <property type="match status" value="2"/>
</dbReference>
<dbReference type="OrthoDB" id="1730074at2759"/>
<comment type="catalytic activity">
    <reaction evidence="7 8">
        <text>alpha-D-xylose = alpha-D-xylulofuranose</text>
        <dbReference type="Rhea" id="RHEA:22816"/>
        <dbReference type="ChEBI" id="CHEBI:28518"/>
        <dbReference type="ChEBI" id="CHEBI:188998"/>
        <dbReference type="EC" id="5.3.1.5"/>
    </reaction>
</comment>
<dbReference type="PROSITE" id="PS51415">
    <property type="entry name" value="XYLOSE_ISOMERASE"/>
    <property type="match status" value="1"/>
</dbReference>